<evidence type="ECO:0000313" key="2">
    <source>
        <dbReference type="Proteomes" id="UP001060085"/>
    </source>
</evidence>
<proteinExistence type="predicted"/>
<organism evidence="1 2">
    <name type="scientific">Catharanthus roseus</name>
    <name type="common">Madagascar periwinkle</name>
    <name type="synonym">Vinca rosea</name>
    <dbReference type="NCBI Taxonomy" id="4058"/>
    <lineage>
        <taxon>Eukaryota</taxon>
        <taxon>Viridiplantae</taxon>
        <taxon>Streptophyta</taxon>
        <taxon>Embryophyta</taxon>
        <taxon>Tracheophyta</taxon>
        <taxon>Spermatophyta</taxon>
        <taxon>Magnoliopsida</taxon>
        <taxon>eudicotyledons</taxon>
        <taxon>Gunneridae</taxon>
        <taxon>Pentapetalae</taxon>
        <taxon>asterids</taxon>
        <taxon>lamiids</taxon>
        <taxon>Gentianales</taxon>
        <taxon>Apocynaceae</taxon>
        <taxon>Rauvolfioideae</taxon>
        <taxon>Vinceae</taxon>
        <taxon>Catharanthinae</taxon>
        <taxon>Catharanthus</taxon>
    </lineage>
</organism>
<keyword evidence="2" id="KW-1185">Reference proteome</keyword>
<name>A0ACB9ZRK7_CATRO</name>
<reference evidence="2" key="1">
    <citation type="journal article" date="2023" name="Nat. Plants">
        <title>Single-cell RNA sequencing provides a high-resolution roadmap for understanding the multicellular compartmentation of specialized metabolism.</title>
        <authorList>
            <person name="Sun S."/>
            <person name="Shen X."/>
            <person name="Li Y."/>
            <person name="Li Y."/>
            <person name="Wang S."/>
            <person name="Li R."/>
            <person name="Zhang H."/>
            <person name="Shen G."/>
            <person name="Guo B."/>
            <person name="Wei J."/>
            <person name="Xu J."/>
            <person name="St-Pierre B."/>
            <person name="Chen S."/>
            <person name="Sun C."/>
        </authorList>
    </citation>
    <scope>NUCLEOTIDE SEQUENCE [LARGE SCALE GENOMIC DNA]</scope>
</reference>
<accession>A0ACB9ZRK7</accession>
<gene>
    <name evidence="1" type="ORF">M9H77_34847</name>
</gene>
<dbReference type="Proteomes" id="UP001060085">
    <property type="component" value="Linkage Group LG08"/>
</dbReference>
<dbReference type="EMBL" id="CM044708">
    <property type="protein sequence ID" value="KAI5648842.1"/>
    <property type="molecule type" value="Genomic_DNA"/>
</dbReference>
<evidence type="ECO:0000313" key="1">
    <source>
        <dbReference type="EMBL" id="KAI5648842.1"/>
    </source>
</evidence>
<comment type="caution">
    <text evidence="1">The sequence shown here is derived from an EMBL/GenBank/DDBJ whole genome shotgun (WGS) entry which is preliminary data.</text>
</comment>
<sequence>MNAKTYLIITRYQRSRTRGGSVKKYKKAIVDDEEEEVPKKRRGPYGTKKCGCPFKLKGEQIATNESWQLLVHNRRHNHKVAIYNHDHAQTARLTEEQLHQTEQFRKKIYDICSAQKIYNVVTKIKRNRMQGRNTVEEVLCLSAEKDYKIFHRNREERVSDIVVAHPTSIAMIRTRHINQNMLAKLTEMVKDEEVAQRFVNGSWKKLINEIDEVVYQRKLEVLKTRWKSRPDFFALLKYGTKSNAILKNLSNKVSHLALKKIMDKLKKAREMVEEPGNNCLHYLRKSHSLPCACELIHRCQYLIPIREEDVDIFWRRLEIGFNIPEQHDRDMDSEMRDLTSLIQEISVGPISKVRKVRRLIKGVISPVLPEDPCQPLTTPLETAITKGRWKTNSTKRDKSHWEYVSVAHRKIGKSSESGSGLGSGSGSGSGPSPRGRGRVVSNFLFGDENHWVEIRRRMCFDLHHRMNVNVQLFGSVERVTELIRWTNWEEGLAPANYWMDTPDHLYVIANTFNLCVVFLARLGSTTILPLASNTDGSAGTLLHLRDGCPLPPLQVQ</sequence>
<protein>
    <submittedName>
        <fullName evidence="1">Uncharacterized protein</fullName>
    </submittedName>
</protein>